<dbReference type="PANTHER" id="PTHR47916:SF1">
    <property type="entry name" value="3-HYDROXY-5-PHOSPHONOOXYPENTANE-2,4-DIONE THIOLASE"/>
    <property type="match status" value="1"/>
</dbReference>
<evidence type="ECO:0000256" key="1">
    <source>
        <dbReference type="ARBA" id="ARBA00000441"/>
    </source>
</evidence>
<comment type="caution">
    <text evidence="10">The sequence shown here is derived from an EMBL/GenBank/DDBJ whole genome shotgun (WGS) entry which is preliminary data.</text>
</comment>
<keyword evidence="5" id="KW-0963">Cytoplasm</keyword>
<dbReference type="PIRSF" id="PIRSF038992">
    <property type="entry name" value="Aldolase_Ia"/>
    <property type="match status" value="1"/>
</dbReference>
<dbReference type="AlphaFoldDB" id="A0A7C2BKU3"/>
<keyword evidence="6" id="KW-0324">Glycolysis</keyword>
<dbReference type="EMBL" id="DSJT01000005">
    <property type="protein sequence ID" value="HEF87076.1"/>
    <property type="molecule type" value="Genomic_DNA"/>
</dbReference>
<name>A0A7C2BKU3_9CREN</name>
<organism evidence="10">
    <name type="scientific">Thermosphaera aggregans</name>
    <dbReference type="NCBI Taxonomy" id="54254"/>
    <lineage>
        <taxon>Archaea</taxon>
        <taxon>Thermoproteota</taxon>
        <taxon>Thermoprotei</taxon>
        <taxon>Desulfurococcales</taxon>
        <taxon>Desulfurococcaceae</taxon>
        <taxon>Thermosphaera</taxon>
    </lineage>
</organism>
<dbReference type="PANTHER" id="PTHR47916">
    <property type="entry name" value="FRUCTOSE-BISPHOSPHATE ALDOLASE CLASS 1"/>
    <property type="match status" value="1"/>
</dbReference>
<dbReference type="SUPFAM" id="SSF51569">
    <property type="entry name" value="Aldolase"/>
    <property type="match status" value="1"/>
</dbReference>
<dbReference type="GO" id="GO:0006096">
    <property type="term" value="P:glycolytic process"/>
    <property type="evidence" value="ECO:0007669"/>
    <property type="project" value="UniProtKB-KW"/>
</dbReference>
<dbReference type="InterPro" id="IPR013785">
    <property type="entry name" value="Aldolase_TIM"/>
</dbReference>
<evidence type="ECO:0000256" key="8">
    <source>
        <dbReference type="ARBA" id="ARBA00023270"/>
    </source>
</evidence>
<evidence type="ECO:0000256" key="2">
    <source>
        <dbReference type="ARBA" id="ARBA00004496"/>
    </source>
</evidence>
<sequence length="272" mass="29673">MVSYTSVGKTVRLSRILRDGKAVVFAFDHGFEHGPGDFTSETIDPRGLLKKIVDAGVDAVMLTPGLAYVTRESWLGRTSLIVKVTGKTNLRPEEGRMLQSIIGTVDEAVSLGADAVAATVYWGSQYEDAMLSQWTSIKEEAERYGYPCLQLAYPRGSSIKNMYDVEVVKYGVRAAIEVGADLIKTYYTGSMESFREVVKAASGVPVLMSGGAPRRSFMDFLKDVEDVMRAGAQGVVVGRNVFMHENPAAAIRAVMRIVHDGLTAEEAFKTVE</sequence>
<evidence type="ECO:0000313" key="10">
    <source>
        <dbReference type="EMBL" id="HEF87076.1"/>
    </source>
</evidence>
<dbReference type="NCBIfam" id="NF005556">
    <property type="entry name" value="PRK07226.1"/>
    <property type="match status" value="1"/>
</dbReference>
<dbReference type="Gene3D" id="3.20.20.70">
    <property type="entry name" value="Aldolase class I"/>
    <property type="match status" value="1"/>
</dbReference>
<comment type="catalytic activity">
    <reaction evidence="1">
        <text>beta-D-fructose 1,6-bisphosphate = D-glyceraldehyde 3-phosphate + dihydroxyacetone phosphate</text>
        <dbReference type="Rhea" id="RHEA:14729"/>
        <dbReference type="ChEBI" id="CHEBI:32966"/>
        <dbReference type="ChEBI" id="CHEBI:57642"/>
        <dbReference type="ChEBI" id="CHEBI:59776"/>
        <dbReference type="EC" id="4.1.2.13"/>
    </reaction>
</comment>
<evidence type="ECO:0000256" key="5">
    <source>
        <dbReference type="ARBA" id="ARBA00022490"/>
    </source>
</evidence>
<dbReference type="NCBIfam" id="NF040816">
    <property type="entry name" value="Fbpase1_Arch"/>
    <property type="match status" value="1"/>
</dbReference>
<comment type="similarity">
    <text evidence="3">Belongs to the DeoC/FbaB aldolase family.</text>
</comment>
<dbReference type="InterPro" id="IPR002915">
    <property type="entry name" value="DeoC/FbaB/LacD_aldolase"/>
</dbReference>
<dbReference type="EC" id="4.1.2.13" evidence="4"/>
<evidence type="ECO:0000256" key="6">
    <source>
        <dbReference type="ARBA" id="ARBA00023152"/>
    </source>
</evidence>
<accession>A0A7C2BKU3</accession>
<comment type="subcellular location">
    <subcellularLocation>
        <location evidence="2">Cytoplasm</location>
    </subcellularLocation>
</comment>
<gene>
    <name evidence="10" type="ORF">ENP55_01980</name>
</gene>
<dbReference type="GO" id="GO:0005737">
    <property type="term" value="C:cytoplasm"/>
    <property type="evidence" value="ECO:0007669"/>
    <property type="project" value="UniProtKB-SubCell"/>
</dbReference>
<dbReference type="SMART" id="SM01133">
    <property type="entry name" value="DeoC"/>
    <property type="match status" value="1"/>
</dbReference>
<reference evidence="10" key="1">
    <citation type="journal article" date="2020" name="mSystems">
        <title>Genome- and Community-Level Interaction Insights into Carbon Utilization and Element Cycling Functions of Hydrothermarchaeota in Hydrothermal Sediment.</title>
        <authorList>
            <person name="Zhou Z."/>
            <person name="Liu Y."/>
            <person name="Xu W."/>
            <person name="Pan J."/>
            <person name="Luo Z.H."/>
            <person name="Li M."/>
        </authorList>
    </citation>
    <scope>NUCLEOTIDE SEQUENCE [LARGE SCALE GENOMIC DNA]</scope>
    <source>
        <strain evidence="10">SpSt-23</strain>
    </source>
</reference>
<evidence type="ECO:0000256" key="7">
    <source>
        <dbReference type="ARBA" id="ARBA00023239"/>
    </source>
</evidence>
<dbReference type="GO" id="GO:0004332">
    <property type="term" value="F:fructose-bisphosphate aldolase activity"/>
    <property type="evidence" value="ECO:0007669"/>
    <property type="project" value="UniProtKB-EC"/>
</dbReference>
<protein>
    <recommendedName>
        <fullName evidence="4">fructose-bisphosphate aldolase</fullName>
        <ecNumber evidence="4">4.1.2.13</ecNumber>
    </recommendedName>
</protein>
<dbReference type="InterPro" id="IPR050456">
    <property type="entry name" value="DeoC/FbaB_aldolase"/>
</dbReference>
<dbReference type="Pfam" id="PF01791">
    <property type="entry name" value="DeoC"/>
    <property type="match status" value="1"/>
</dbReference>
<dbReference type="CDD" id="cd00958">
    <property type="entry name" value="DhnA"/>
    <property type="match status" value="1"/>
</dbReference>
<dbReference type="InterPro" id="IPR053414">
    <property type="entry name" value="FBA_class_1"/>
</dbReference>
<evidence type="ECO:0000256" key="3">
    <source>
        <dbReference type="ARBA" id="ARBA00008116"/>
    </source>
</evidence>
<dbReference type="InterPro" id="IPR041720">
    <property type="entry name" value="FbaB-like"/>
</dbReference>
<feature type="active site" description="Schiff-base intermediate with dihydroxyacetone-P" evidence="9">
    <location>
        <position position="184"/>
    </location>
</feature>
<keyword evidence="8" id="KW-0704">Schiff base</keyword>
<evidence type="ECO:0000256" key="9">
    <source>
        <dbReference type="PIRSR" id="PIRSR038992-1"/>
    </source>
</evidence>
<keyword evidence="7" id="KW-0456">Lyase</keyword>
<proteinExistence type="inferred from homology"/>
<feature type="active site" description="Proton donor" evidence="9">
    <location>
        <position position="153"/>
    </location>
</feature>
<evidence type="ECO:0000256" key="4">
    <source>
        <dbReference type="ARBA" id="ARBA00013068"/>
    </source>
</evidence>